<dbReference type="Proteomes" id="UP000762676">
    <property type="component" value="Unassembled WGS sequence"/>
</dbReference>
<dbReference type="AlphaFoldDB" id="A0AAV4HQH8"/>
<protein>
    <recommendedName>
        <fullName evidence="4">Secreted protein</fullName>
    </recommendedName>
</protein>
<accession>A0AAV4HQH8</accession>
<name>A0AAV4HQH8_9GAST</name>
<reference evidence="2 3" key="1">
    <citation type="journal article" date="2021" name="Elife">
        <title>Chloroplast acquisition without the gene transfer in kleptoplastic sea slugs, Plakobranchus ocellatus.</title>
        <authorList>
            <person name="Maeda T."/>
            <person name="Takahashi S."/>
            <person name="Yoshida T."/>
            <person name="Shimamura S."/>
            <person name="Takaki Y."/>
            <person name="Nagai Y."/>
            <person name="Toyoda A."/>
            <person name="Suzuki Y."/>
            <person name="Arimoto A."/>
            <person name="Ishii H."/>
            <person name="Satoh N."/>
            <person name="Nishiyama T."/>
            <person name="Hasebe M."/>
            <person name="Maruyama T."/>
            <person name="Minagawa J."/>
            <person name="Obokata J."/>
            <person name="Shigenobu S."/>
        </authorList>
    </citation>
    <scope>NUCLEOTIDE SEQUENCE [LARGE SCALE GENOMIC DNA]</scope>
</reference>
<evidence type="ECO:0000313" key="2">
    <source>
        <dbReference type="EMBL" id="GFS00005.1"/>
    </source>
</evidence>
<gene>
    <name evidence="2" type="ORF">ElyMa_004542600</name>
</gene>
<evidence type="ECO:0008006" key="4">
    <source>
        <dbReference type="Google" id="ProtNLM"/>
    </source>
</evidence>
<keyword evidence="3" id="KW-1185">Reference proteome</keyword>
<evidence type="ECO:0000313" key="3">
    <source>
        <dbReference type="Proteomes" id="UP000762676"/>
    </source>
</evidence>
<sequence length="93" mass="10447">MYSRVFCGSVLLYVLTLTCTVCGILKSLASSPSSMLELLPEDGCSRLPCLSRRGRSRSISMATRRIRQADQRSKVNAPYDIQRNEERFPSSTQ</sequence>
<feature type="region of interest" description="Disordered" evidence="1">
    <location>
        <begin position="58"/>
        <end position="93"/>
    </location>
</feature>
<proteinExistence type="predicted"/>
<dbReference type="EMBL" id="BMAT01009164">
    <property type="protein sequence ID" value="GFS00005.1"/>
    <property type="molecule type" value="Genomic_DNA"/>
</dbReference>
<feature type="compositionally biased region" description="Basic and acidic residues" evidence="1">
    <location>
        <begin position="82"/>
        <end position="93"/>
    </location>
</feature>
<comment type="caution">
    <text evidence="2">The sequence shown here is derived from an EMBL/GenBank/DDBJ whole genome shotgun (WGS) entry which is preliminary data.</text>
</comment>
<evidence type="ECO:0000256" key="1">
    <source>
        <dbReference type="SAM" id="MobiDB-lite"/>
    </source>
</evidence>
<organism evidence="2 3">
    <name type="scientific">Elysia marginata</name>
    <dbReference type="NCBI Taxonomy" id="1093978"/>
    <lineage>
        <taxon>Eukaryota</taxon>
        <taxon>Metazoa</taxon>
        <taxon>Spiralia</taxon>
        <taxon>Lophotrochozoa</taxon>
        <taxon>Mollusca</taxon>
        <taxon>Gastropoda</taxon>
        <taxon>Heterobranchia</taxon>
        <taxon>Euthyneura</taxon>
        <taxon>Panpulmonata</taxon>
        <taxon>Sacoglossa</taxon>
        <taxon>Placobranchoidea</taxon>
        <taxon>Plakobranchidae</taxon>
        <taxon>Elysia</taxon>
    </lineage>
</organism>